<dbReference type="EC" id="3.1.2.29" evidence="4"/>
<comment type="caution">
    <text evidence="4">The sequence shown here is derived from an EMBL/GenBank/DDBJ whole genome shotgun (WGS) entry which is preliminary data.</text>
</comment>
<gene>
    <name evidence="4" type="primary">flK_2</name>
    <name evidence="4" type="ORF">Pmgp_03491</name>
</gene>
<accession>A0A4Y7RJ02</accession>
<evidence type="ECO:0000259" key="3">
    <source>
        <dbReference type="Pfam" id="PF22636"/>
    </source>
</evidence>
<dbReference type="Pfam" id="PF22636">
    <property type="entry name" value="FlK"/>
    <property type="match status" value="1"/>
</dbReference>
<feature type="active site" evidence="1">
    <location>
        <position position="36"/>
    </location>
</feature>
<feature type="active site" evidence="1">
    <location>
        <position position="44"/>
    </location>
</feature>
<dbReference type="Proteomes" id="UP000297597">
    <property type="component" value="Unassembled WGS sequence"/>
</dbReference>
<dbReference type="PIRSF" id="PIRSF014972">
    <property type="entry name" value="FlK"/>
    <property type="match status" value="1"/>
</dbReference>
<feature type="domain" description="Fluoroacetyl-CoA-specific thioesterase-like" evidence="3">
    <location>
        <begin position="17"/>
        <end position="120"/>
    </location>
</feature>
<feature type="binding site" evidence="2">
    <location>
        <position position="63"/>
    </location>
    <ligand>
        <name>substrate</name>
    </ligand>
</feature>
<dbReference type="SUPFAM" id="SSF54637">
    <property type="entry name" value="Thioesterase/thiol ester dehydrase-isomerase"/>
    <property type="match status" value="1"/>
</dbReference>
<feature type="binding site" evidence="2">
    <location>
        <position position="114"/>
    </location>
    <ligand>
        <name>substrate</name>
    </ligand>
</feature>
<evidence type="ECO:0000256" key="2">
    <source>
        <dbReference type="PIRSR" id="PIRSR014972-2"/>
    </source>
</evidence>
<dbReference type="InterPro" id="IPR025540">
    <property type="entry name" value="FlK"/>
</dbReference>
<proteinExistence type="predicted"/>
<dbReference type="AlphaFoldDB" id="A0A4Y7RJ02"/>
<dbReference type="RefSeq" id="WP_134215680.1">
    <property type="nucleotide sequence ID" value="NZ_QFFZ01000066.1"/>
</dbReference>
<keyword evidence="5" id="KW-1185">Reference proteome</keyword>
<feature type="active site" evidence="1">
    <location>
        <position position="70"/>
    </location>
</feature>
<name>A0A4Y7RJ02_9FIRM</name>
<reference evidence="4 5" key="1">
    <citation type="journal article" date="2018" name="Environ. Microbiol.">
        <title>Novel energy conservation strategies and behaviour of Pelotomaculum schinkii driving syntrophic propionate catabolism.</title>
        <authorList>
            <person name="Hidalgo-Ahumada C.A.P."/>
            <person name="Nobu M.K."/>
            <person name="Narihiro T."/>
            <person name="Tamaki H."/>
            <person name="Liu W.T."/>
            <person name="Kamagata Y."/>
            <person name="Stams A.J.M."/>
            <person name="Imachi H."/>
            <person name="Sousa D.Z."/>
        </authorList>
    </citation>
    <scope>NUCLEOTIDE SEQUENCE [LARGE SCALE GENOMIC DNA]</scope>
    <source>
        <strain evidence="4 5">MGP</strain>
    </source>
</reference>
<dbReference type="Gene3D" id="3.10.129.10">
    <property type="entry name" value="Hotdog Thioesterase"/>
    <property type="match status" value="1"/>
</dbReference>
<organism evidence="4 5">
    <name type="scientific">Pelotomaculum propionicicum</name>
    <dbReference type="NCBI Taxonomy" id="258475"/>
    <lineage>
        <taxon>Bacteria</taxon>
        <taxon>Bacillati</taxon>
        <taxon>Bacillota</taxon>
        <taxon>Clostridia</taxon>
        <taxon>Eubacteriales</taxon>
        <taxon>Desulfotomaculaceae</taxon>
        <taxon>Pelotomaculum</taxon>
    </lineage>
</organism>
<dbReference type="GO" id="GO:0016787">
    <property type="term" value="F:hydrolase activity"/>
    <property type="evidence" value="ECO:0007669"/>
    <property type="project" value="UniProtKB-KW"/>
</dbReference>
<dbReference type="PANTHER" id="PTHR36934:SF1">
    <property type="entry name" value="THIOESTERASE DOMAIN-CONTAINING PROTEIN"/>
    <property type="match status" value="1"/>
</dbReference>
<dbReference type="PANTHER" id="PTHR36934">
    <property type="entry name" value="BLR0278 PROTEIN"/>
    <property type="match status" value="1"/>
</dbReference>
<dbReference type="InterPro" id="IPR054485">
    <property type="entry name" value="FlK-like_dom"/>
</dbReference>
<protein>
    <submittedName>
        <fullName evidence="4">Fluoroacetyl-CoA thioesterase</fullName>
        <ecNumber evidence="4">3.1.2.29</ecNumber>
    </submittedName>
</protein>
<dbReference type="EMBL" id="QFFZ01000066">
    <property type="protein sequence ID" value="TEB08974.1"/>
    <property type="molecule type" value="Genomic_DNA"/>
</dbReference>
<sequence>MSAEIKPGLKGEARIKVDENSTAITYESGSVRVFATPAMVRLMEKAALSSVDPLLEPGLTTVGTKVEVKHLSATPVGMEVVVTSRLVEADGKRLLFEVEARDEAELIGSGLHERFIVKKESFLKRTEGKLTSR</sequence>
<keyword evidence="4" id="KW-0378">Hydrolase</keyword>
<dbReference type="InterPro" id="IPR029069">
    <property type="entry name" value="HotDog_dom_sf"/>
</dbReference>
<evidence type="ECO:0000256" key="1">
    <source>
        <dbReference type="PIRSR" id="PIRSR014972-1"/>
    </source>
</evidence>
<evidence type="ECO:0000313" key="4">
    <source>
        <dbReference type="EMBL" id="TEB08974.1"/>
    </source>
</evidence>
<dbReference type="OrthoDB" id="6902891at2"/>
<feature type="binding site" evidence="2">
    <location>
        <position position="63"/>
    </location>
    <ligand>
        <name>CoA</name>
        <dbReference type="ChEBI" id="CHEBI:57287"/>
    </ligand>
</feature>
<evidence type="ECO:0000313" key="5">
    <source>
        <dbReference type="Proteomes" id="UP000297597"/>
    </source>
</evidence>